<accession>A0A3S2VN49</accession>
<dbReference type="EMBL" id="SACK01000002">
    <property type="protein sequence ID" value="RVU01278.1"/>
    <property type="molecule type" value="Genomic_DNA"/>
</dbReference>
<dbReference type="RefSeq" id="WP_127703653.1">
    <property type="nucleotide sequence ID" value="NZ_SACK01000002.1"/>
</dbReference>
<proteinExistence type="predicted"/>
<evidence type="ECO:0000313" key="1">
    <source>
        <dbReference type="EMBL" id="RVU01278.1"/>
    </source>
</evidence>
<comment type="caution">
    <text evidence="1">The sequence shown here is derived from an EMBL/GenBank/DDBJ whole genome shotgun (WGS) entry which is preliminary data.</text>
</comment>
<evidence type="ECO:0000313" key="2">
    <source>
        <dbReference type="Proteomes" id="UP000282759"/>
    </source>
</evidence>
<protein>
    <submittedName>
        <fullName evidence="1">Uncharacterized protein</fullName>
    </submittedName>
</protein>
<dbReference type="AlphaFoldDB" id="A0A3S2VN49"/>
<name>A0A3S2VN49_9SPHI</name>
<sequence>MKNHFGELSVPQQHKYFTLKAIYGDEAIKIVQVLDDRGRNSYTAFIDKMNMWLGDLSEDDRALYNELYSVFVLGVKYTTNEIIEKVTQARVKLGLDFYRSKVRQRCESVFFNMFAVEDKTESTVVDGNSVMQHVGYVPLAMTKPPHVN</sequence>
<keyword evidence="2" id="KW-1185">Reference proteome</keyword>
<reference evidence="1 2" key="1">
    <citation type="submission" date="2019-01" db="EMBL/GenBank/DDBJ databases">
        <authorList>
            <person name="Chen W.-M."/>
        </authorList>
    </citation>
    <scope>NUCLEOTIDE SEQUENCE [LARGE SCALE GENOMIC DNA]</scope>
    <source>
        <strain evidence="1 2">YBJ-36</strain>
    </source>
</reference>
<gene>
    <name evidence="1" type="ORF">EOD41_04740</name>
</gene>
<organism evidence="1 2">
    <name type="scientific">Mucilaginibacter limnophilus</name>
    <dbReference type="NCBI Taxonomy" id="1932778"/>
    <lineage>
        <taxon>Bacteria</taxon>
        <taxon>Pseudomonadati</taxon>
        <taxon>Bacteroidota</taxon>
        <taxon>Sphingobacteriia</taxon>
        <taxon>Sphingobacteriales</taxon>
        <taxon>Sphingobacteriaceae</taxon>
        <taxon>Mucilaginibacter</taxon>
    </lineage>
</organism>
<dbReference type="Proteomes" id="UP000282759">
    <property type="component" value="Unassembled WGS sequence"/>
</dbReference>